<keyword evidence="3" id="KW-0809">Transit peptide</keyword>
<sequence>MRPLRRSMVRFLNRALHSDADTKFVESFSLLLRKHSKPKSIRECKQIHAKLLISEAISEIYVANTVLSFYSKYGDFYNARLMFDQMPQKNIVTWTSMISALVHHGFYLKALNLFKEMLESGARPNQFTFSVVVRACIGTASLDLGLQVHGLIIRLGLETDEFAGSSLVDMYFKIGGSLEDACCVFSGLFRRDSVIWNVMISGFSQIGDVSEVFRLLSEMWVLDELKPNDFTLTSLLKCCCLLGEVQQIHGLALKLGTDVDVVVGSALVDVYGKCGNMEWGRKVLNSMEWKDSFVWSSIISGYARNGSGDEAVCLFRDMCRQGMKPDQHALSSTLKACAEIGDLETGVQVHSQMIKNGYHSDCFVASALITLYSDCNEICEAHKLFRRIDDKDIVAWNSMILGYAQMEEESSYHCIKIFRELCQTPALKPDGATIIVVLKACQNQTGLITGIQIHTMIMKSSLSCETLICNAVINMYSKCGDVDDAYKAFIDIVHRDAISWSSIIGSYQQNGFELEALSLCKEMLADGVYVTSFSLPLCIAACSELAAIDVGKQFHSFVIKLGFDGDVYVGSSIIDMYAKCGFMEESKKAFDEQEDPNKATFNALISGFAHHGKALEAIELFKEMEKMSLVPNQISFLAALSACSHAGLVEESLFFFDLMHKKYNIKPESEHYSCLVDVLGRAGRLEEAYQIIQNDGKEQAWRTLLSACRNYGNSEIAEKSARKLMELDPNDHASYVLLSNLYSGEGKWEQAFKLRQRMVEIGVKKDPGSSWLIFREQVHQFSVGDFSHHDMRDILGELNILNKHINSAGSWHVSVDC</sequence>
<keyword evidence="2" id="KW-0677">Repeat</keyword>
<reference evidence="6 7" key="1">
    <citation type="journal article" date="2023" name="BMC Biotechnol.">
        <title>Vitis rotundifolia cv Carlos genome sequencing.</title>
        <authorList>
            <person name="Huff M."/>
            <person name="Hulse-Kemp A."/>
            <person name="Scheffler B."/>
            <person name="Youngblood R."/>
            <person name="Simpson S."/>
            <person name="Babiker E."/>
            <person name="Staton M."/>
        </authorList>
    </citation>
    <scope>NUCLEOTIDE SEQUENCE [LARGE SCALE GENOMIC DNA]</scope>
    <source>
        <tissue evidence="6">Leaf</tissue>
    </source>
</reference>
<dbReference type="PROSITE" id="PS51375">
    <property type="entry name" value="PPR"/>
    <property type="match status" value="7"/>
</dbReference>
<name>A0AA39E1N4_VITRO</name>
<evidence type="ECO:0000256" key="5">
    <source>
        <dbReference type="PROSITE-ProRule" id="PRU00708"/>
    </source>
</evidence>
<feature type="repeat" description="PPR" evidence="5">
    <location>
        <begin position="291"/>
        <end position="325"/>
    </location>
</feature>
<dbReference type="PANTHER" id="PTHR47926">
    <property type="entry name" value="PENTATRICOPEPTIDE REPEAT-CONTAINING PROTEIN"/>
    <property type="match status" value="1"/>
</dbReference>
<comment type="similarity">
    <text evidence="1">Belongs to the PPR family. PCMP-H subfamily.</text>
</comment>
<evidence type="ECO:0000313" key="7">
    <source>
        <dbReference type="Proteomes" id="UP001168098"/>
    </source>
</evidence>
<feature type="repeat" description="PPR" evidence="5">
    <location>
        <begin position="731"/>
        <end position="765"/>
    </location>
</feature>
<accession>A0AA39E1N4</accession>
<feature type="repeat" description="PPR" evidence="5">
    <location>
        <begin position="192"/>
        <end position="227"/>
    </location>
</feature>
<feature type="repeat" description="PPR" evidence="5">
    <location>
        <begin position="90"/>
        <end position="124"/>
    </location>
</feature>
<dbReference type="FunFam" id="1.25.40.10:FF:000381">
    <property type="entry name" value="Pentatricopeptide repeat-containing protein"/>
    <property type="match status" value="1"/>
</dbReference>
<comment type="similarity">
    <text evidence="4">Belongs to the PPR family. PCMP-E subfamily.</text>
</comment>
<evidence type="ECO:0000313" key="6">
    <source>
        <dbReference type="EMBL" id="KAJ9703914.1"/>
    </source>
</evidence>
<dbReference type="InterPro" id="IPR046960">
    <property type="entry name" value="PPR_At4g14850-like_plant"/>
</dbReference>
<dbReference type="Pfam" id="PF13041">
    <property type="entry name" value="PPR_2"/>
    <property type="match status" value="4"/>
</dbReference>
<dbReference type="InterPro" id="IPR046848">
    <property type="entry name" value="E_motif"/>
</dbReference>
<protein>
    <recommendedName>
        <fullName evidence="8">Pentatricopeptide repeat-containing protein</fullName>
    </recommendedName>
</protein>
<dbReference type="GO" id="GO:0009451">
    <property type="term" value="P:RNA modification"/>
    <property type="evidence" value="ECO:0007669"/>
    <property type="project" value="InterPro"/>
</dbReference>
<evidence type="ECO:0000256" key="4">
    <source>
        <dbReference type="ARBA" id="ARBA00061659"/>
    </source>
</evidence>
<dbReference type="Proteomes" id="UP001168098">
    <property type="component" value="Unassembled WGS sequence"/>
</dbReference>
<feature type="repeat" description="PPR" evidence="5">
    <location>
        <begin position="326"/>
        <end position="360"/>
    </location>
</feature>
<dbReference type="PANTHER" id="PTHR47926:SF342">
    <property type="entry name" value="TETRATRICOPEPTIDE-LIKE HELICAL DOMAIN-CONTAINING PROTEIN-RELATED"/>
    <property type="match status" value="1"/>
</dbReference>
<dbReference type="InterPro" id="IPR011990">
    <property type="entry name" value="TPR-like_helical_dom_sf"/>
</dbReference>
<dbReference type="FunFam" id="1.25.40.10:FF:000205">
    <property type="entry name" value="Pentatricopeptide repeat-containing protein, mitochondrial"/>
    <property type="match status" value="1"/>
</dbReference>
<keyword evidence="7" id="KW-1185">Reference proteome</keyword>
<evidence type="ECO:0000256" key="1">
    <source>
        <dbReference type="ARBA" id="ARBA00006643"/>
    </source>
</evidence>
<evidence type="ECO:0008006" key="8">
    <source>
        <dbReference type="Google" id="ProtNLM"/>
    </source>
</evidence>
<dbReference type="FunFam" id="1.25.40.10:FF:000488">
    <property type="entry name" value="Pentatricopeptide repeat-containing protein, mitochondrial"/>
    <property type="match status" value="1"/>
</dbReference>
<feature type="repeat" description="PPR" evidence="5">
    <location>
        <begin position="496"/>
        <end position="530"/>
    </location>
</feature>
<dbReference type="GO" id="GO:0003729">
    <property type="term" value="F:mRNA binding"/>
    <property type="evidence" value="ECO:0007669"/>
    <property type="project" value="UniProtKB-ARBA"/>
</dbReference>
<feature type="repeat" description="PPR" evidence="5">
    <location>
        <begin position="597"/>
        <end position="631"/>
    </location>
</feature>
<dbReference type="FunFam" id="1.25.40.10:FF:000690">
    <property type="entry name" value="Pentatricopeptide repeat-containing protein"/>
    <property type="match status" value="1"/>
</dbReference>
<dbReference type="GO" id="GO:0005739">
    <property type="term" value="C:mitochondrion"/>
    <property type="evidence" value="ECO:0007669"/>
    <property type="project" value="UniProtKB-ARBA"/>
</dbReference>
<gene>
    <name evidence="6" type="ORF">PVL29_005265</name>
</gene>
<evidence type="ECO:0000256" key="3">
    <source>
        <dbReference type="ARBA" id="ARBA00022946"/>
    </source>
</evidence>
<dbReference type="NCBIfam" id="TIGR00756">
    <property type="entry name" value="PPR"/>
    <property type="match status" value="4"/>
</dbReference>
<evidence type="ECO:0000256" key="2">
    <source>
        <dbReference type="ARBA" id="ARBA00022737"/>
    </source>
</evidence>
<dbReference type="EMBL" id="JARBHA010000004">
    <property type="protein sequence ID" value="KAJ9703914.1"/>
    <property type="molecule type" value="Genomic_DNA"/>
</dbReference>
<dbReference type="SUPFAM" id="SSF48452">
    <property type="entry name" value="TPR-like"/>
    <property type="match status" value="1"/>
</dbReference>
<dbReference type="Gene3D" id="1.25.40.10">
    <property type="entry name" value="Tetratricopeptide repeat domain"/>
    <property type="match status" value="6"/>
</dbReference>
<proteinExistence type="inferred from homology"/>
<organism evidence="6 7">
    <name type="scientific">Vitis rotundifolia</name>
    <name type="common">Muscadine grape</name>
    <dbReference type="NCBI Taxonomy" id="103349"/>
    <lineage>
        <taxon>Eukaryota</taxon>
        <taxon>Viridiplantae</taxon>
        <taxon>Streptophyta</taxon>
        <taxon>Embryophyta</taxon>
        <taxon>Tracheophyta</taxon>
        <taxon>Spermatophyta</taxon>
        <taxon>Magnoliopsida</taxon>
        <taxon>eudicotyledons</taxon>
        <taxon>Gunneridae</taxon>
        <taxon>Pentapetalae</taxon>
        <taxon>rosids</taxon>
        <taxon>Vitales</taxon>
        <taxon>Vitaceae</taxon>
        <taxon>Viteae</taxon>
        <taxon>Vitis</taxon>
    </lineage>
</organism>
<dbReference type="Pfam" id="PF20431">
    <property type="entry name" value="E_motif"/>
    <property type="match status" value="1"/>
</dbReference>
<comment type="caution">
    <text evidence="6">The sequence shown here is derived from an EMBL/GenBank/DDBJ whole genome shotgun (WGS) entry which is preliminary data.</text>
</comment>
<dbReference type="InterPro" id="IPR002885">
    <property type="entry name" value="PPR_rpt"/>
</dbReference>
<dbReference type="AlphaFoldDB" id="A0AA39E1N4"/>
<dbReference type="Pfam" id="PF01535">
    <property type="entry name" value="PPR"/>
    <property type="match status" value="5"/>
</dbReference>